<evidence type="ECO:0000256" key="1">
    <source>
        <dbReference type="SAM" id="Phobius"/>
    </source>
</evidence>
<keyword evidence="3" id="KW-1185">Reference proteome</keyword>
<accession>A0ABU8BQ10</accession>
<feature type="transmembrane region" description="Helical" evidence="1">
    <location>
        <begin position="58"/>
        <end position="84"/>
    </location>
</feature>
<dbReference type="EMBL" id="JBALHR010000001">
    <property type="protein sequence ID" value="MEH7826796.1"/>
    <property type="molecule type" value="Genomic_DNA"/>
</dbReference>
<feature type="transmembrane region" description="Helical" evidence="1">
    <location>
        <begin position="34"/>
        <end position="52"/>
    </location>
</feature>
<name>A0ABU8BQ10_9RHOB</name>
<sequence length="92" mass="9795">MLPDPARLRRVAALLTEGLEDQPLPAKIDLLNRAIRPLAVLLVLCLPALAFVDPLRYGAGVAVLGLTPWPVWGLCAAVLALHFLTRPGPKAG</sequence>
<evidence type="ECO:0008006" key="4">
    <source>
        <dbReference type="Google" id="ProtNLM"/>
    </source>
</evidence>
<reference evidence="2" key="1">
    <citation type="submission" date="2024-02" db="EMBL/GenBank/DDBJ databases">
        <title>Genome sequences of strain Gemmobacter sp. JM10B15.</title>
        <authorList>
            <person name="Zhang M."/>
        </authorList>
    </citation>
    <scope>NUCLEOTIDE SEQUENCE</scope>
    <source>
        <strain evidence="2">JM10B15</strain>
    </source>
</reference>
<comment type="caution">
    <text evidence="2">The sequence shown here is derived from an EMBL/GenBank/DDBJ whole genome shotgun (WGS) entry which is preliminary data.</text>
</comment>
<dbReference type="Proteomes" id="UP001431963">
    <property type="component" value="Unassembled WGS sequence"/>
</dbReference>
<proteinExistence type="predicted"/>
<gene>
    <name evidence="2" type="ORF">V6590_01400</name>
</gene>
<dbReference type="RefSeq" id="WP_335418427.1">
    <property type="nucleotide sequence ID" value="NZ_JBALHR010000001.1"/>
</dbReference>
<evidence type="ECO:0000313" key="3">
    <source>
        <dbReference type="Proteomes" id="UP001431963"/>
    </source>
</evidence>
<keyword evidence="1" id="KW-0472">Membrane</keyword>
<protein>
    <recommendedName>
        <fullName evidence="4">Holin of 3TMs, for gene-transfer release</fullName>
    </recommendedName>
</protein>
<evidence type="ECO:0000313" key="2">
    <source>
        <dbReference type="EMBL" id="MEH7826796.1"/>
    </source>
</evidence>
<keyword evidence="1" id="KW-0812">Transmembrane</keyword>
<keyword evidence="1" id="KW-1133">Transmembrane helix</keyword>
<organism evidence="2 3">
    <name type="scientific">Gemmobacter denitrificans</name>
    <dbReference type="NCBI Taxonomy" id="3123040"/>
    <lineage>
        <taxon>Bacteria</taxon>
        <taxon>Pseudomonadati</taxon>
        <taxon>Pseudomonadota</taxon>
        <taxon>Alphaproteobacteria</taxon>
        <taxon>Rhodobacterales</taxon>
        <taxon>Paracoccaceae</taxon>
        <taxon>Gemmobacter</taxon>
    </lineage>
</organism>